<dbReference type="AlphaFoldDB" id="A0A183AP10"/>
<reference evidence="3" key="1">
    <citation type="submission" date="2016-06" db="UniProtKB">
        <authorList>
            <consortium name="WormBaseParasite"/>
        </authorList>
    </citation>
    <scope>IDENTIFICATION</scope>
</reference>
<proteinExistence type="predicted"/>
<gene>
    <name evidence="1" type="ORF">ECPE_LOCUS8694</name>
</gene>
<evidence type="ECO:0000313" key="2">
    <source>
        <dbReference type="Proteomes" id="UP000272942"/>
    </source>
</evidence>
<dbReference type="EMBL" id="UZAN01046324">
    <property type="protein sequence ID" value="VDP84034.1"/>
    <property type="molecule type" value="Genomic_DNA"/>
</dbReference>
<dbReference type="Proteomes" id="UP000272942">
    <property type="component" value="Unassembled WGS sequence"/>
</dbReference>
<evidence type="ECO:0000313" key="3">
    <source>
        <dbReference type="WBParaSite" id="ECPE_0000872101-mRNA-1"/>
    </source>
</evidence>
<organism evidence="3">
    <name type="scientific">Echinostoma caproni</name>
    <dbReference type="NCBI Taxonomy" id="27848"/>
    <lineage>
        <taxon>Eukaryota</taxon>
        <taxon>Metazoa</taxon>
        <taxon>Spiralia</taxon>
        <taxon>Lophotrochozoa</taxon>
        <taxon>Platyhelminthes</taxon>
        <taxon>Trematoda</taxon>
        <taxon>Digenea</taxon>
        <taxon>Plagiorchiida</taxon>
        <taxon>Echinostomata</taxon>
        <taxon>Echinostomatoidea</taxon>
        <taxon>Echinostomatidae</taxon>
        <taxon>Echinostoma</taxon>
    </lineage>
</organism>
<accession>A0A183AP10</accession>
<dbReference type="WBParaSite" id="ECPE_0000872101-mRNA-1">
    <property type="protein sequence ID" value="ECPE_0000872101-mRNA-1"/>
    <property type="gene ID" value="ECPE_0000872101"/>
</dbReference>
<evidence type="ECO:0000313" key="1">
    <source>
        <dbReference type="EMBL" id="VDP84034.1"/>
    </source>
</evidence>
<protein>
    <submittedName>
        <fullName evidence="3">Transposase</fullName>
    </submittedName>
</protein>
<reference evidence="1 2" key="2">
    <citation type="submission" date="2018-11" db="EMBL/GenBank/DDBJ databases">
        <authorList>
            <consortium name="Pathogen Informatics"/>
        </authorList>
    </citation>
    <scope>NUCLEOTIDE SEQUENCE [LARGE SCALE GENOMIC DNA]</scope>
    <source>
        <strain evidence="1 2">Egypt</strain>
    </source>
</reference>
<keyword evidence="2" id="KW-1185">Reference proteome</keyword>
<dbReference type="OrthoDB" id="6225069at2759"/>
<name>A0A183AP10_9TREM</name>
<sequence>MEDVKSYELKKPYSFTKAEVRRRVIECALRVGDLKEATKHLDMKIKTCRAIGATNGEFTLKPGSYEVKLNDEFTKYFCGGVDDNPTATLRQLKERIKKDFAGTSISNTSIVRLLDGHHYLVKKLTVQPAERNSETVMVKLAEYTEAVC</sequence>